<dbReference type="EMBL" id="JASSZA010000021">
    <property type="protein sequence ID" value="KAK2085737.1"/>
    <property type="molecule type" value="Genomic_DNA"/>
</dbReference>
<sequence>VAGDAVPTHVALLECHHVRTDTGHSPHASLWHQHWSCVELRRLAEHLDHAGMFLPYCRPHHSCTFTGVNITYTTDST</sequence>
<dbReference type="Proteomes" id="UP001266305">
    <property type="component" value="Unassembled WGS sequence"/>
</dbReference>
<feature type="non-terminal residue" evidence="1">
    <location>
        <position position="77"/>
    </location>
</feature>
<accession>A0ABQ9TLT8</accession>
<keyword evidence="2" id="KW-1185">Reference proteome</keyword>
<organism evidence="1 2">
    <name type="scientific">Saguinus oedipus</name>
    <name type="common">Cotton-top tamarin</name>
    <name type="synonym">Oedipomidas oedipus</name>
    <dbReference type="NCBI Taxonomy" id="9490"/>
    <lineage>
        <taxon>Eukaryota</taxon>
        <taxon>Metazoa</taxon>
        <taxon>Chordata</taxon>
        <taxon>Craniata</taxon>
        <taxon>Vertebrata</taxon>
        <taxon>Euteleostomi</taxon>
        <taxon>Mammalia</taxon>
        <taxon>Eutheria</taxon>
        <taxon>Euarchontoglires</taxon>
        <taxon>Primates</taxon>
        <taxon>Haplorrhini</taxon>
        <taxon>Platyrrhini</taxon>
        <taxon>Cebidae</taxon>
        <taxon>Callitrichinae</taxon>
        <taxon>Saguinus</taxon>
    </lineage>
</organism>
<proteinExistence type="predicted"/>
<reference evidence="1 2" key="1">
    <citation type="submission" date="2023-05" db="EMBL/GenBank/DDBJ databases">
        <title>B98-5 Cell Line De Novo Hybrid Assembly: An Optical Mapping Approach.</title>
        <authorList>
            <person name="Kananen K."/>
            <person name="Auerbach J.A."/>
            <person name="Kautto E."/>
            <person name="Blachly J.S."/>
        </authorList>
    </citation>
    <scope>NUCLEOTIDE SEQUENCE [LARGE SCALE GENOMIC DNA]</scope>
    <source>
        <strain evidence="1">B95-8</strain>
        <tissue evidence="1">Cell line</tissue>
    </source>
</reference>
<comment type="caution">
    <text evidence="1">The sequence shown here is derived from an EMBL/GenBank/DDBJ whole genome shotgun (WGS) entry which is preliminary data.</text>
</comment>
<evidence type="ECO:0000313" key="2">
    <source>
        <dbReference type="Proteomes" id="UP001266305"/>
    </source>
</evidence>
<protein>
    <submittedName>
        <fullName evidence="1">Uncharacterized protein</fullName>
    </submittedName>
</protein>
<name>A0ABQ9TLT8_SAGOE</name>
<evidence type="ECO:0000313" key="1">
    <source>
        <dbReference type="EMBL" id="KAK2085737.1"/>
    </source>
</evidence>
<gene>
    <name evidence="1" type="ORF">P7K49_037037</name>
</gene>
<feature type="non-terminal residue" evidence="1">
    <location>
        <position position="1"/>
    </location>
</feature>